<evidence type="ECO:0000313" key="2">
    <source>
        <dbReference type="Proteomes" id="UP001189429"/>
    </source>
</evidence>
<organism evidence="1 2">
    <name type="scientific">Prorocentrum cordatum</name>
    <dbReference type="NCBI Taxonomy" id="2364126"/>
    <lineage>
        <taxon>Eukaryota</taxon>
        <taxon>Sar</taxon>
        <taxon>Alveolata</taxon>
        <taxon>Dinophyceae</taxon>
        <taxon>Prorocentrales</taxon>
        <taxon>Prorocentraceae</taxon>
        <taxon>Prorocentrum</taxon>
    </lineage>
</organism>
<name>A0ABN9SWX5_9DINO</name>
<reference evidence="1" key="1">
    <citation type="submission" date="2023-10" db="EMBL/GenBank/DDBJ databases">
        <authorList>
            <person name="Chen Y."/>
            <person name="Shah S."/>
            <person name="Dougan E. K."/>
            <person name="Thang M."/>
            <person name="Chan C."/>
        </authorList>
    </citation>
    <scope>NUCLEOTIDE SEQUENCE [LARGE SCALE GENOMIC DNA]</scope>
</reference>
<keyword evidence="2" id="KW-1185">Reference proteome</keyword>
<accession>A0ABN9SWX5</accession>
<dbReference type="Proteomes" id="UP001189429">
    <property type="component" value="Unassembled WGS sequence"/>
</dbReference>
<protein>
    <submittedName>
        <fullName evidence="1">Uncharacterized protein</fullName>
    </submittedName>
</protein>
<comment type="caution">
    <text evidence="1">The sequence shown here is derived from an EMBL/GenBank/DDBJ whole genome shotgun (WGS) entry which is preliminary data.</text>
</comment>
<proteinExistence type="predicted"/>
<evidence type="ECO:0000313" key="1">
    <source>
        <dbReference type="EMBL" id="CAK0837007.1"/>
    </source>
</evidence>
<dbReference type="EMBL" id="CAUYUJ010013980">
    <property type="protein sequence ID" value="CAK0837007.1"/>
    <property type="molecule type" value="Genomic_DNA"/>
</dbReference>
<gene>
    <name evidence="1" type="ORF">PCOR1329_LOCUS33331</name>
</gene>
<feature type="non-terminal residue" evidence="1">
    <location>
        <position position="1"/>
    </location>
</feature>
<sequence>GKISNLKGKISSLKGKISSLLDLHLPTSSLKGMISSRKGKRYWKLPQRNFWNKVDSDF</sequence>